<name>A0A9X2VPV3_9PSEU</name>
<feature type="region of interest" description="Disordered" evidence="1">
    <location>
        <begin position="1"/>
        <end position="31"/>
    </location>
</feature>
<accession>A0A9X2VPV3</accession>
<dbReference type="EMBL" id="JANYMP010000014">
    <property type="protein sequence ID" value="MCS7480500.1"/>
    <property type="molecule type" value="Genomic_DNA"/>
</dbReference>
<evidence type="ECO:0000256" key="1">
    <source>
        <dbReference type="SAM" id="MobiDB-lite"/>
    </source>
</evidence>
<organism evidence="2 3">
    <name type="scientific">Umezawaea endophytica</name>
    <dbReference type="NCBI Taxonomy" id="1654476"/>
    <lineage>
        <taxon>Bacteria</taxon>
        <taxon>Bacillati</taxon>
        <taxon>Actinomycetota</taxon>
        <taxon>Actinomycetes</taxon>
        <taxon>Pseudonocardiales</taxon>
        <taxon>Pseudonocardiaceae</taxon>
        <taxon>Umezawaea</taxon>
    </lineage>
</organism>
<protein>
    <submittedName>
        <fullName evidence="2">Uncharacterized protein</fullName>
    </submittedName>
</protein>
<comment type="caution">
    <text evidence="2">The sequence shown here is derived from an EMBL/GenBank/DDBJ whole genome shotgun (WGS) entry which is preliminary data.</text>
</comment>
<sequence length="178" mass="18300">MSSTAEDDGRPTTPAAPDDAPTTPFAPPDGPRHWVMAAVGALNRRDLRFAVAAAQRVLTDQDSTMAAVEVLSGILLTGIPQGSLRRGARVPLGISTPPGDTQSLRAAHHATDLITAIASGDDELATPVLHALGGPHGLDILIVLIRAAAARVEGFVGVDGDTVDAYYAASRTHQGQSG</sequence>
<dbReference type="RefSeq" id="WP_259625999.1">
    <property type="nucleotide sequence ID" value="NZ_JANYMP010000014.1"/>
</dbReference>
<dbReference type="AlphaFoldDB" id="A0A9X2VPV3"/>
<reference evidence="2" key="1">
    <citation type="submission" date="2022-08" db="EMBL/GenBank/DDBJ databases">
        <authorList>
            <person name="Tistechok S."/>
            <person name="Samborskyy M."/>
            <person name="Roman I."/>
        </authorList>
    </citation>
    <scope>NUCLEOTIDE SEQUENCE</scope>
    <source>
        <strain evidence="2">DSM 103496</strain>
    </source>
</reference>
<proteinExistence type="predicted"/>
<evidence type="ECO:0000313" key="3">
    <source>
        <dbReference type="Proteomes" id="UP001141259"/>
    </source>
</evidence>
<dbReference type="Proteomes" id="UP001141259">
    <property type="component" value="Unassembled WGS sequence"/>
</dbReference>
<evidence type="ECO:0000313" key="2">
    <source>
        <dbReference type="EMBL" id="MCS7480500.1"/>
    </source>
</evidence>
<gene>
    <name evidence="2" type="ORF">NZH93_26905</name>
</gene>
<keyword evidence="3" id="KW-1185">Reference proteome</keyword>
<feature type="compositionally biased region" description="Low complexity" evidence="1">
    <location>
        <begin position="11"/>
        <end position="23"/>
    </location>
</feature>